<keyword evidence="1" id="KW-0472">Membrane</keyword>
<reference evidence="3 4" key="1">
    <citation type="submission" date="2007-08" db="EMBL/GenBank/DDBJ databases">
        <title>Complete sequence of Roseiflexus castenholzii DSM 13941.</title>
        <authorList>
            <consortium name="US DOE Joint Genome Institute"/>
            <person name="Copeland A."/>
            <person name="Lucas S."/>
            <person name="Lapidus A."/>
            <person name="Barry K."/>
            <person name="Glavina del Rio T."/>
            <person name="Dalin E."/>
            <person name="Tice H."/>
            <person name="Pitluck S."/>
            <person name="Thompson L.S."/>
            <person name="Brettin T."/>
            <person name="Bruce D."/>
            <person name="Detter J.C."/>
            <person name="Han C."/>
            <person name="Tapia R."/>
            <person name="Schmutz J."/>
            <person name="Larimer F."/>
            <person name="Land M."/>
            <person name="Hauser L."/>
            <person name="Kyrpides N."/>
            <person name="Mikhailova N."/>
            <person name="Bryant D.A."/>
            <person name="Hanada S."/>
            <person name="Tsukatani Y."/>
            <person name="Richardson P."/>
        </authorList>
    </citation>
    <scope>NUCLEOTIDE SEQUENCE [LARGE SCALE GENOMIC DNA]</scope>
    <source>
        <strain evidence="4">DSM 13941 / HLO8</strain>
    </source>
</reference>
<dbReference type="Proteomes" id="UP000000263">
    <property type="component" value="Chromosome"/>
</dbReference>
<protein>
    <recommendedName>
        <fullName evidence="2">DUF4190 domain-containing protein</fullName>
    </recommendedName>
</protein>
<gene>
    <name evidence="3" type="ordered locus">Rcas_2859</name>
</gene>
<dbReference type="Pfam" id="PF13828">
    <property type="entry name" value="DUF4190"/>
    <property type="match status" value="1"/>
</dbReference>
<evidence type="ECO:0000256" key="1">
    <source>
        <dbReference type="SAM" id="Phobius"/>
    </source>
</evidence>
<feature type="transmembrane region" description="Helical" evidence="1">
    <location>
        <begin position="60"/>
        <end position="88"/>
    </location>
</feature>
<dbReference type="STRING" id="383372.Rcas_2859"/>
<keyword evidence="4" id="KW-1185">Reference proteome</keyword>
<dbReference type="eggNOG" id="ENOG5033A46">
    <property type="taxonomic scope" value="Bacteria"/>
</dbReference>
<name>A7NMZ9_ROSCS</name>
<dbReference type="InterPro" id="IPR025241">
    <property type="entry name" value="DUF4190"/>
</dbReference>
<dbReference type="AlphaFoldDB" id="A7NMZ9"/>
<dbReference type="HOGENOM" id="CLU_1776011_0_0_0"/>
<evidence type="ECO:0000313" key="4">
    <source>
        <dbReference type="Proteomes" id="UP000000263"/>
    </source>
</evidence>
<accession>A7NMZ9</accession>
<dbReference type="OrthoDB" id="162810at2"/>
<evidence type="ECO:0000259" key="2">
    <source>
        <dbReference type="Pfam" id="PF13828"/>
    </source>
</evidence>
<keyword evidence="1" id="KW-0812">Transmembrane</keyword>
<dbReference type="EMBL" id="CP000804">
    <property type="protein sequence ID" value="ABU58928.1"/>
    <property type="molecule type" value="Genomic_DNA"/>
</dbReference>
<organism evidence="3 4">
    <name type="scientific">Roseiflexus castenholzii (strain DSM 13941 / HLO8)</name>
    <dbReference type="NCBI Taxonomy" id="383372"/>
    <lineage>
        <taxon>Bacteria</taxon>
        <taxon>Bacillati</taxon>
        <taxon>Chloroflexota</taxon>
        <taxon>Chloroflexia</taxon>
        <taxon>Chloroflexales</taxon>
        <taxon>Roseiflexineae</taxon>
        <taxon>Roseiflexaceae</taxon>
        <taxon>Roseiflexus</taxon>
    </lineage>
</organism>
<feature type="transmembrane region" description="Helical" evidence="1">
    <location>
        <begin position="118"/>
        <end position="141"/>
    </location>
</feature>
<evidence type="ECO:0000313" key="3">
    <source>
        <dbReference type="EMBL" id="ABU58928.1"/>
    </source>
</evidence>
<feature type="domain" description="DUF4190" evidence="2">
    <location>
        <begin position="64"/>
        <end position="126"/>
    </location>
</feature>
<proteinExistence type="predicted"/>
<keyword evidence="1" id="KW-1133">Transmembrane helix</keyword>
<sequence length="146" mass="15623">MCRFARFVACKSVFQAPASRHSAPAWLSTHHLPLHLFNPSFPRETASYAPDGYETSVPPISMAAIVSLVFDILGWFTAPVICSIIAIVAGHRAHREIAASNGRLGGSGRAKAGMIMGYIQLALVAFLCILFFVILLLTGIAGTGPR</sequence>
<dbReference type="KEGG" id="rca:Rcas_2859"/>